<accession>A0A0N9I305</accession>
<reference evidence="1 2" key="1">
    <citation type="submission" date="2015-07" db="EMBL/GenBank/DDBJ databases">
        <title>Genome sequencing of Kibdelosporangium phytohabitans.</title>
        <authorList>
            <person name="Qin S."/>
            <person name="Xing K."/>
        </authorList>
    </citation>
    <scope>NUCLEOTIDE SEQUENCE [LARGE SCALE GENOMIC DNA]</scope>
    <source>
        <strain evidence="1 2">KLBMP1111</strain>
    </source>
</reference>
<name>A0A0N9I305_9PSEU</name>
<dbReference type="EMBL" id="CP012752">
    <property type="protein sequence ID" value="ALG10022.1"/>
    <property type="molecule type" value="Genomic_DNA"/>
</dbReference>
<sequence>MTTAKRYPGFQLREGEELKTVTGPLTRHVGSLIGNRIQVPHPAPPDAEPLVPLDHLPHVPLESSTSGRFPVDDWSGDDSIGWWAEARDPAGDAVRAADALAACGSSGAIFVTTHRFGVGIPEYLFAYFREDPATTERKGLFGKVLSAVAGPKKYPNHWDPFEGKLVWTWECGIERVHGVATPLVGRSFPFPKVVRVAFTDGSLLYGRYDVGCLIHGEKVKK</sequence>
<dbReference type="STRING" id="860235.AOZ06_26780"/>
<dbReference type="RefSeq" id="WP_054291926.1">
    <property type="nucleotide sequence ID" value="NZ_CP012752.1"/>
</dbReference>
<organism evidence="1 2">
    <name type="scientific">Kibdelosporangium phytohabitans</name>
    <dbReference type="NCBI Taxonomy" id="860235"/>
    <lineage>
        <taxon>Bacteria</taxon>
        <taxon>Bacillati</taxon>
        <taxon>Actinomycetota</taxon>
        <taxon>Actinomycetes</taxon>
        <taxon>Pseudonocardiales</taxon>
        <taxon>Pseudonocardiaceae</taxon>
        <taxon>Kibdelosporangium</taxon>
    </lineage>
</organism>
<evidence type="ECO:0000313" key="2">
    <source>
        <dbReference type="Proteomes" id="UP000063699"/>
    </source>
</evidence>
<gene>
    <name evidence="1" type="ORF">AOZ06_26780</name>
</gene>
<evidence type="ECO:0000313" key="1">
    <source>
        <dbReference type="EMBL" id="ALG10022.1"/>
    </source>
</evidence>
<keyword evidence="2" id="KW-1185">Reference proteome</keyword>
<protein>
    <submittedName>
        <fullName evidence="1">Uncharacterized protein</fullName>
    </submittedName>
</protein>
<proteinExistence type="predicted"/>
<dbReference type="KEGG" id="kphy:AOZ06_26780"/>
<dbReference type="Proteomes" id="UP000063699">
    <property type="component" value="Chromosome"/>
</dbReference>
<dbReference type="AlphaFoldDB" id="A0A0N9I305"/>
<dbReference type="OrthoDB" id="3677880at2"/>